<comment type="function">
    <text evidence="9">Microtubule inner protein (MIP) part of the dynein-decorated doublet microtubules (DMTs) in cilia and flagellar axoneme. Forms filamentous polymers in the walls of ciliary and flagellar microtubules.</text>
</comment>
<reference evidence="13" key="1">
    <citation type="submission" date="2025-08" db="UniProtKB">
        <authorList>
            <consortium name="RefSeq"/>
        </authorList>
    </citation>
    <scope>IDENTIFICATION</scope>
    <source>
        <tissue evidence="13">Whole body</tissue>
    </source>
</reference>
<sequence>MSCNYKNVHTPIEWQKNCELELKTAEKQQELAQRLILEADRLINQAKEAVVKNKLETEHQAKVKVNDVVYKCNEIEKKKFELEEEIELLLNYQRRIEKAKKCLIGDSLDVIAECLKSRKQRECIDLVFDDVEKELLKERELILGIKDQLEELLDKVLLQIRKLRPFAYNLAEDLHLKQNTLKIEEHNEQLNEKCSVLDTKNVFKPAMISMIEWDCFTSDIITKADKVLVDGRPIRAFFDKCLNKMTEDLKVQSDIVNQAIRLRVDEYEQMIENLNKQKTETIDKINQVQITIDNLVKAVDDKQSHLAIAHTRLLNRTRREGIELCRDEVEVQLYDEVLELENNVKGLKKMIAESVECLRRLKQVSTRIDIQLQIKKNSLRIDNELCFEQRKRVNYSFY</sequence>
<dbReference type="PRINTS" id="PR00511">
    <property type="entry name" value="TEKTIN"/>
</dbReference>
<gene>
    <name evidence="13" type="primary">LOC112683679</name>
</gene>
<evidence type="ECO:0000256" key="2">
    <source>
        <dbReference type="ARBA" id="ARBA00007209"/>
    </source>
</evidence>
<evidence type="ECO:0000313" key="12">
    <source>
        <dbReference type="Proteomes" id="UP000694846"/>
    </source>
</evidence>
<dbReference type="Proteomes" id="UP000694846">
    <property type="component" value="Unplaced"/>
</dbReference>
<dbReference type="InterPro" id="IPR000435">
    <property type="entry name" value="Tektins"/>
</dbReference>
<dbReference type="GO" id="GO:0060294">
    <property type="term" value="P:cilium movement involved in cell motility"/>
    <property type="evidence" value="ECO:0007669"/>
    <property type="project" value="UniProtKB-UniRule"/>
</dbReference>
<dbReference type="GO" id="GO:0015630">
    <property type="term" value="C:microtubule cytoskeleton"/>
    <property type="evidence" value="ECO:0007669"/>
    <property type="project" value="UniProtKB-UniRule"/>
</dbReference>
<evidence type="ECO:0000256" key="8">
    <source>
        <dbReference type="ARBA" id="ARBA00023273"/>
    </source>
</evidence>
<keyword evidence="5 11" id="KW-0175">Coiled coil</keyword>
<evidence type="ECO:0000256" key="6">
    <source>
        <dbReference type="ARBA" id="ARBA00023069"/>
    </source>
</evidence>
<dbReference type="OrthoDB" id="10054259at2759"/>
<keyword evidence="6 10" id="KW-0969">Cilium</keyword>
<dbReference type="InterPro" id="IPR048256">
    <property type="entry name" value="Tektin-like"/>
</dbReference>
<comment type="similarity">
    <text evidence="2 10">Belongs to the tektin family.</text>
</comment>
<dbReference type="GO" id="GO:0005930">
    <property type="term" value="C:axoneme"/>
    <property type="evidence" value="ECO:0007669"/>
    <property type="project" value="UniProtKB-SubCell"/>
</dbReference>
<dbReference type="GO" id="GO:0060271">
    <property type="term" value="P:cilium assembly"/>
    <property type="evidence" value="ECO:0007669"/>
    <property type="project" value="UniProtKB-UniRule"/>
</dbReference>
<dbReference type="GO" id="GO:0005634">
    <property type="term" value="C:nucleus"/>
    <property type="evidence" value="ECO:0007669"/>
    <property type="project" value="TreeGrafter"/>
</dbReference>
<evidence type="ECO:0000256" key="3">
    <source>
        <dbReference type="ARBA" id="ARBA00022490"/>
    </source>
</evidence>
<keyword evidence="8 10" id="KW-0966">Cell projection</keyword>
<evidence type="ECO:0000256" key="7">
    <source>
        <dbReference type="ARBA" id="ARBA00023212"/>
    </source>
</evidence>
<dbReference type="PANTHER" id="PTHR19960">
    <property type="entry name" value="TEKTIN"/>
    <property type="match status" value="1"/>
</dbReference>
<keyword evidence="3" id="KW-0963">Cytoplasm</keyword>
<protein>
    <recommendedName>
        <fullName evidence="10">Tektin</fullName>
    </recommendedName>
</protein>
<dbReference type="PANTHER" id="PTHR19960:SF25">
    <property type="entry name" value="TEKTIN-1"/>
    <property type="match status" value="1"/>
</dbReference>
<feature type="coiled-coil region" evidence="11">
    <location>
        <begin position="257"/>
        <end position="291"/>
    </location>
</feature>
<dbReference type="AlphaFoldDB" id="A0A8B8FJT0"/>
<name>A0A8B8FJT0_9HEMI</name>
<dbReference type="RefSeq" id="XP_025410600.1">
    <property type="nucleotide sequence ID" value="XM_025554815.1"/>
</dbReference>
<comment type="subcellular location">
    <subcellularLocation>
        <location evidence="10">Cytoplasm</location>
        <location evidence="10">Cytoskeleton</location>
        <location evidence="10">Cilium axoneme</location>
    </subcellularLocation>
    <subcellularLocation>
        <location evidence="1">Cytoplasm</location>
        <location evidence="1">Cytoskeleton</location>
        <location evidence="1">Flagellum axoneme</location>
    </subcellularLocation>
</comment>
<evidence type="ECO:0000256" key="1">
    <source>
        <dbReference type="ARBA" id="ARBA00004611"/>
    </source>
</evidence>
<evidence type="ECO:0000256" key="5">
    <source>
        <dbReference type="ARBA" id="ARBA00023054"/>
    </source>
</evidence>
<dbReference type="Pfam" id="PF03148">
    <property type="entry name" value="Tektin"/>
    <property type="match status" value="1"/>
</dbReference>
<evidence type="ECO:0000256" key="9">
    <source>
        <dbReference type="ARBA" id="ARBA00045224"/>
    </source>
</evidence>
<evidence type="ECO:0000256" key="11">
    <source>
        <dbReference type="SAM" id="Coils"/>
    </source>
</evidence>
<evidence type="ECO:0000313" key="13">
    <source>
        <dbReference type="RefSeq" id="XP_025410600.1"/>
    </source>
</evidence>
<feature type="coiled-coil region" evidence="11">
    <location>
        <begin position="15"/>
        <end position="102"/>
    </location>
</feature>
<keyword evidence="4 10" id="KW-0282">Flagellum</keyword>
<keyword evidence="12" id="KW-1185">Reference proteome</keyword>
<proteinExistence type="inferred from homology"/>
<evidence type="ECO:0000256" key="10">
    <source>
        <dbReference type="RuleBase" id="RU367040"/>
    </source>
</evidence>
<accession>A0A8B8FJT0</accession>
<keyword evidence="7" id="KW-0206">Cytoskeleton</keyword>
<evidence type="ECO:0000256" key="4">
    <source>
        <dbReference type="ARBA" id="ARBA00022846"/>
    </source>
</evidence>
<organism evidence="12 13">
    <name type="scientific">Sipha flava</name>
    <name type="common">yellow sugarcane aphid</name>
    <dbReference type="NCBI Taxonomy" id="143950"/>
    <lineage>
        <taxon>Eukaryota</taxon>
        <taxon>Metazoa</taxon>
        <taxon>Ecdysozoa</taxon>
        <taxon>Arthropoda</taxon>
        <taxon>Hexapoda</taxon>
        <taxon>Insecta</taxon>
        <taxon>Pterygota</taxon>
        <taxon>Neoptera</taxon>
        <taxon>Paraneoptera</taxon>
        <taxon>Hemiptera</taxon>
        <taxon>Sternorrhyncha</taxon>
        <taxon>Aphidomorpha</taxon>
        <taxon>Aphidoidea</taxon>
        <taxon>Aphididae</taxon>
        <taxon>Sipha</taxon>
    </lineage>
</organism>
<dbReference type="GeneID" id="112683679"/>